<evidence type="ECO:0008006" key="4">
    <source>
        <dbReference type="Google" id="ProtNLM"/>
    </source>
</evidence>
<reference evidence="3" key="1">
    <citation type="submission" date="2014-05" db="EMBL/GenBank/DDBJ databases">
        <title>Whole genome sequencing of Lactobacillus casei NRIC0644.</title>
        <authorList>
            <person name="Atarashi H."/>
            <person name="Yoshida Y."/>
            <person name="Fujimura S."/>
            <person name="Tanaka N."/>
            <person name="Shiwa Y."/>
            <person name="Yoshikawa H."/>
            <person name="Okada S."/>
            <person name="Nakagawa J."/>
        </authorList>
    </citation>
    <scope>NUCLEOTIDE SEQUENCE [LARGE SCALE GENOMIC DNA]</scope>
    <source>
        <strain evidence="3">NRIC0644</strain>
    </source>
</reference>
<dbReference type="GeneID" id="57089380"/>
<gene>
    <name evidence="2" type="ORF">LC0644_2420</name>
</gene>
<keyword evidence="1" id="KW-0472">Membrane</keyword>
<organism evidence="2 3">
    <name type="scientific">Lacticaseibacillus paracasei NRIC 0644</name>
    <dbReference type="NCBI Taxonomy" id="1435038"/>
    <lineage>
        <taxon>Bacteria</taxon>
        <taxon>Bacillati</taxon>
        <taxon>Bacillota</taxon>
        <taxon>Bacilli</taxon>
        <taxon>Lactobacillales</taxon>
        <taxon>Lactobacillaceae</taxon>
        <taxon>Lacticaseibacillus</taxon>
    </lineage>
</organism>
<accession>A0A0C9PSF8</accession>
<protein>
    <recommendedName>
        <fullName evidence="4">DUF3290 domain-containing protein</fullName>
    </recommendedName>
</protein>
<dbReference type="Proteomes" id="UP000032552">
    <property type="component" value="Unassembled WGS sequence"/>
</dbReference>
<dbReference type="InterPro" id="IPR021707">
    <property type="entry name" value="DUF3290"/>
</dbReference>
<feature type="transmembrane region" description="Helical" evidence="1">
    <location>
        <begin position="20"/>
        <end position="40"/>
    </location>
</feature>
<dbReference type="RefSeq" id="WP_003563939.1">
    <property type="nucleotide sequence ID" value="NZ_BAYM01000380.1"/>
</dbReference>
<dbReference type="EMBL" id="BAYM01000380">
    <property type="protein sequence ID" value="GAN37831.1"/>
    <property type="molecule type" value="Genomic_DNA"/>
</dbReference>
<dbReference type="AlphaFoldDB" id="A0A0C9PSF8"/>
<sequence length="153" mass="17123">MGTTFYAYSVLTRQTTWQSTFRYIIIMAGAVVIVAYLIYFLRHKHTNKYRDLLILVALIELLTIGIQIRDLQASRTATADSQAVATLLRSVAKQKQVGVQQVYANSNTVHTGMLVTIGKSTKTMFTVTINADNNSYQLDKTTLIVPQANFVTK</sequence>
<evidence type="ECO:0000313" key="3">
    <source>
        <dbReference type="Proteomes" id="UP000032552"/>
    </source>
</evidence>
<evidence type="ECO:0000313" key="2">
    <source>
        <dbReference type="EMBL" id="GAN37831.1"/>
    </source>
</evidence>
<name>A0A0C9PSF8_LACPA</name>
<keyword evidence="1" id="KW-1133">Transmembrane helix</keyword>
<keyword evidence="1" id="KW-0812">Transmembrane</keyword>
<proteinExistence type="predicted"/>
<evidence type="ECO:0000256" key="1">
    <source>
        <dbReference type="SAM" id="Phobius"/>
    </source>
</evidence>
<dbReference type="Pfam" id="PF11694">
    <property type="entry name" value="DUF3290"/>
    <property type="match status" value="1"/>
</dbReference>
<comment type="caution">
    <text evidence="2">The sequence shown here is derived from an EMBL/GenBank/DDBJ whole genome shotgun (WGS) entry which is preliminary data.</text>
</comment>